<dbReference type="KEGG" id="mste:MSTE_01286"/>
<evidence type="ECO:0000256" key="2">
    <source>
        <dbReference type="ARBA" id="ARBA00022679"/>
    </source>
</evidence>
<dbReference type="AlphaFoldDB" id="A0A1Z4EUI5"/>
<dbReference type="EMBL" id="AP018165">
    <property type="protein sequence ID" value="BAX96615.1"/>
    <property type="molecule type" value="Genomic_DNA"/>
</dbReference>
<dbReference type="InterPro" id="IPR002935">
    <property type="entry name" value="SAM_O-MeTrfase"/>
</dbReference>
<reference evidence="4 5" key="2">
    <citation type="journal article" date="2017" name="Int. J. Syst. Evol. Microbiol.">
        <title>Mycobacterium stephanolepidis sp. nov., a rapidly growing species related to Mycobacterium chelonae, isolated from marine teleost fish, Stephanolepis cirrhifer.</title>
        <authorList>
            <person name="Fukano H."/>
            <person name="Wada S."/>
            <person name="Kurata O."/>
            <person name="Katayama K."/>
            <person name="Fujiwara N."/>
            <person name="Hoshino Y."/>
        </authorList>
    </citation>
    <scope>NUCLEOTIDE SEQUENCE [LARGE SCALE GENOMIC DNA]</scope>
    <source>
        <strain evidence="4 5">NJB0901</strain>
    </source>
</reference>
<reference evidence="5" key="1">
    <citation type="journal article" date="2017" name="Genome Announc.">
        <title>Complete Genome Sequence of Mycobacterium stephanolepidis.</title>
        <authorList>
            <person name="Fukano H."/>
            <person name="Yoshida M."/>
            <person name="Katayama Y."/>
            <person name="Omatsu T."/>
            <person name="Mizutani T."/>
            <person name="Kurata O."/>
            <person name="Wada S."/>
            <person name="Hoshino Y."/>
        </authorList>
    </citation>
    <scope>NUCLEOTIDE SEQUENCE [LARGE SCALE GENOMIC DNA]</scope>
    <source>
        <strain evidence="5">NJB0901</strain>
    </source>
</reference>
<keyword evidence="2 4" id="KW-0808">Transferase</keyword>
<sequence>MARLIFVSLTRTLKQKLPFLRYSFLRAVFGGLNVMRTGQMGDGREEATAEHVIATAPAGDVDAAIDAIDNFAYDQSILMNVGDEKGQLLDAAVKRANPKIALELGAYCGYSGLRIARAAPGAKFFSIEKSGANASVARRVWAHAGLADRTTCLTGTADDGTTLDTLTKDYGFTEGCLDFVFIDHWKDVYLDDLQRLMERGWLHPGTIVVADNVGFPGSPKYRAYMKEQQGKRWQTIEHETHVEYQTLVKDLVLESEYLG</sequence>
<dbReference type="Pfam" id="PF01596">
    <property type="entry name" value="Methyltransf_3"/>
    <property type="match status" value="1"/>
</dbReference>
<evidence type="ECO:0000256" key="3">
    <source>
        <dbReference type="ARBA" id="ARBA00022691"/>
    </source>
</evidence>
<dbReference type="Proteomes" id="UP000217954">
    <property type="component" value="Chromosome"/>
</dbReference>
<dbReference type="PANTHER" id="PTHR43836">
    <property type="entry name" value="CATECHOL O-METHYLTRANSFERASE 1-RELATED"/>
    <property type="match status" value="1"/>
</dbReference>
<keyword evidence="1 4" id="KW-0489">Methyltransferase</keyword>
<dbReference type="PROSITE" id="PS51682">
    <property type="entry name" value="SAM_OMT_I"/>
    <property type="match status" value="1"/>
</dbReference>
<evidence type="ECO:0000313" key="5">
    <source>
        <dbReference type="Proteomes" id="UP000217954"/>
    </source>
</evidence>
<protein>
    <submittedName>
        <fullName evidence="4">Putative catechol-o-methyltransferase</fullName>
    </submittedName>
</protein>
<name>A0A1Z4EUI5_9MYCO</name>
<evidence type="ECO:0000256" key="1">
    <source>
        <dbReference type="ARBA" id="ARBA00022603"/>
    </source>
</evidence>
<dbReference type="InterPro" id="IPR029063">
    <property type="entry name" value="SAM-dependent_MTases_sf"/>
</dbReference>
<gene>
    <name evidence="4" type="ORF">MSTE_01286</name>
</gene>
<accession>A0A1Z4EUI5</accession>
<keyword evidence="5" id="KW-1185">Reference proteome</keyword>
<dbReference type="GO" id="GO:0008171">
    <property type="term" value="F:O-methyltransferase activity"/>
    <property type="evidence" value="ECO:0007669"/>
    <property type="project" value="InterPro"/>
</dbReference>
<proteinExistence type="predicted"/>
<organism evidence="4 5">
    <name type="scientific">[Mycobacterium] stephanolepidis</name>
    <dbReference type="NCBI Taxonomy" id="1520670"/>
    <lineage>
        <taxon>Bacteria</taxon>
        <taxon>Bacillati</taxon>
        <taxon>Actinomycetota</taxon>
        <taxon>Actinomycetes</taxon>
        <taxon>Mycobacteriales</taxon>
        <taxon>Mycobacteriaceae</taxon>
        <taxon>Mycobacteroides</taxon>
    </lineage>
</organism>
<dbReference type="Gene3D" id="3.40.50.150">
    <property type="entry name" value="Vaccinia Virus protein VP39"/>
    <property type="match status" value="1"/>
</dbReference>
<dbReference type="SUPFAM" id="SSF53335">
    <property type="entry name" value="S-adenosyl-L-methionine-dependent methyltransferases"/>
    <property type="match status" value="1"/>
</dbReference>
<dbReference type="GO" id="GO:0032259">
    <property type="term" value="P:methylation"/>
    <property type="evidence" value="ECO:0007669"/>
    <property type="project" value="UniProtKB-KW"/>
</dbReference>
<evidence type="ECO:0000313" key="4">
    <source>
        <dbReference type="EMBL" id="BAX96615.1"/>
    </source>
</evidence>
<dbReference type="PANTHER" id="PTHR43836:SF2">
    <property type="entry name" value="CATECHOL O-METHYLTRANSFERASE 1-RELATED"/>
    <property type="match status" value="1"/>
</dbReference>
<keyword evidence="3" id="KW-0949">S-adenosyl-L-methionine</keyword>